<sequence>MSPVDLELDITVDGVPKDPMTVIELDAWAREPAERIERMADLLADSLRLTVGVIRGGWEPRVAPLVYATTLTLATAVEQPMPIVRCDDIDEALETLARAVGDNPRASVALGRLLRQTEAAGTASGLAAEAAVYSMLLGGNEFERWLAGRGGPRPVAVPNRRLVRARREGNLLSVLLDHPERRNALSMRLREELLEVISVADVDPGIEQVVIEGAGPVFCSGGDLDEFGSSTDPVAAYLVRIERAPWRTIDRLRDKVTVNVQGACIGAGIEMAAFAGRVVAAEGTRFRLPETSMGLVPGAGGTVSIPRRIGRWRAAWMMLTGEWVETATALRWNLIDAVSAGDATVAEP</sequence>
<keyword evidence="4" id="KW-0413">Isomerase</keyword>
<keyword evidence="3" id="KW-0456">Lyase</keyword>
<accession>A0A5R8PAQ0</accession>
<proteinExistence type="inferred from homology"/>
<dbReference type="InterPro" id="IPR001753">
    <property type="entry name" value="Enoyl-CoA_hydra/iso"/>
</dbReference>
<comment type="caution">
    <text evidence="4">The sequence shown here is derived from an EMBL/GenBank/DDBJ whole genome shotgun (WGS) entry which is preliminary data.</text>
</comment>
<evidence type="ECO:0000313" key="4">
    <source>
        <dbReference type="EMBL" id="TLG05379.1"/>
    </source>
</evidence>
<reference evidence="4 5" key="1">
    <citation type="submission" date="2019-05" db="EMBL/GenBank/DDBJ databases">
        <title>Genomes sequences of two Nocardia cyriacigeorgica environmental isolates, type strains Nocardia asteroides ATCC 19247 and Nocardia cyriacigeorgica DSM 44484.</title>
        <authorList>
            <person name="Vautrin F."/>
            <person name="Bergeron E."/>
            <person name="Dubost A."/>
            <person name="Abrouk D."/>
            <person name="Rodriguez Nava V."/>
            <person name="Pujic P."/>
        </authorList>
    </citation>
    <scope>NUCLEOTIDE SEQUENCE [LARGE SCALE GENOMIC DNA]</scope>
    <source>
        <strain evidence="4 5">EML 1456</strain>
    </source>
</reference>
<dbReference type="Pfam" id="PF00378">
    <property type="entry name" value="ECH_1"/>
    <property type="match status" value="1"/>
</dbReference>
<gene>
    <name evidence="4" type="ORF">FEK35_19135</name>
</gene>
<dbReference type="Gene3D" id="3.90.226.10">
    <property type="entry name" value="2-enoyl-CoA Hydratase, Chain A, domain 1"/>
    <property type="match status" value="1"/>
</dbReference>
<dbReference type="CDD" id="cd06558">
    <property type="entry name" value="crotonase-like"/>
    <property type="match status" value="1"/>
</dbReference>
<evidence type="ECO:0000256" key="2">
    <source>
        <dbReference type="ARBA" id="ARBA00023098"/>
    </source>
</evidence>
<evidence type="ECO:0000313" key="5">
    <source>
        <dbReference type="Proteomes" id="UP000308349"/>
    </source>
</evidence>
<comment type="similarity">
    <text evidence="1">Belongs to the enoyl-CoA hydratase/isomerase family.</text>
</comment>
<name>A0A5R8PAQ0_9NOCA</name>
<dbReference type="GO" id="GO:0016829">
    <property type="term" value="F:lyase activity"/>
    <property type="evidence" value="ECO:0007669"/>
    <property type="project" value="UniProtKB-KW"/>
</dbReference>
<organism evidence="4 5">
    <name type="scientific">Nocardia cyriacigeorgica</name>
    <dbReference type="NCBI Taxonomy" id="135487"/>
    <lineage>
        <taxon>Bacteria</taxon>
        <taxon>Bacillati</taxon>
        <taxon>Actinomycetota</taxon>
        <taxon>Actinomycetes</taxon>
        <taxon>Mycobacteriales</taxon>
        <taxon>Nocardiaceae</taxon>
        <taxon>Nocardia</taxon>
    </lineage>
</organism>
<dbReference type="PANTHER" id="PTHR11941">
    <property type="entry name" value="ENOYL-COA HYDRATASE-RELATED"/>
    <property type="match status" value="1"/>
</dbReference>
<keyword evidence="2" id="KW-0443">Lipid metabolism</keyword>
<evidence type="ECO:0000256" key="1">
    <source>
        <dbReference type="ARBA" id="ARBA00005254"/>
    </source>
</evidence>
<protein>
    <submittedName>
        <fullName evidence="4">Enoyl-CoA hydratase/isomerase family protein</fullName>
    </submittedName>
</protein>
<dbReference type="InterPro" id="IPR029045">
    <property type="entry name" value="ClpP/crotonase-like_dom_sf"/>
</dbReference>
<dbReference type="PANTHER" id="PTHR11941:SF169">
    <property type="entry name" value="(7AS)-7A-METHYL-1,5-DIOXO-2,3,5,6,7,7A-HEXAHYDRO-1H-INDENE-CARBOXYL-COA HYDROLASE"/>
    <property type="match status" value="1"/>
</dbReference>
<dbReference type="GO" id="GO:0016853">
    <property type="term" value="F:isomerase activity"/>
    <property type="evidence" value="ECO:0007669"/>
    <property type="project" value="UniProtKB-KW"/>
</dbReference>
<dbReference type="SUPFAM" id="SSF52096">
    <property type="entry name" value="ClpP/crotonase"/>
    <property type="match status" value="1"/>
</dbReference>
<evidence type="ECO:0000256" key="3">
    <source>
        <dbReference type="ARBA" id="ARBA00023239"/>
    </source>
</evidence>
<dbReference type="AlphaFoldDB" id="A0A5R8PAQ0"/>
<dbReference type="EMBL" id="VBUU01000021">
    <property type="protein sequence ID" value="TLG05379.1"/>
    <property type="molecule type" value="Genomic_DNA"/>
</dbReference>
<dbReference type="Proteomes" id="UP000308349">
    <property type="component" value="Unassembled WGS sequence"/>
</dbReference>
<dbReference type="OrthoDB" id="3207739at2"/>
<dbReference type="GO" id="GO:0006635">
    <property type="term" value="P:fatty acid beta-oxidation"/>
    <property type="evidence" value="ECO:0007669"/>
    <property type="project" value="TreeGrafter"/>
</dbReference>